<accession>A0A842HS86</accession>
<name>A0A842HS86_9BURK</name>
<reference evidence="1 2" key="1">
    <citation type="submission" date="2020-08" db="EMBL/GenBank/DDBJ databases">
        <title>Paraeoetvoesia sp. YC-7-48 draft genome sequence.</title>
        <authorList>
            <person name="Yao L."/>
        </authorList>
    </citation>
    <scope>NUCLEOTIDE SEQUENCE [LARGE SCALE GENOMIC DNA]</scope>
    <source>
        <strain evidence="2">YC-7-48</strain>
    </source>
</reference>
<dbReference type="Pfam" id="PF04365">
    <property type="entry name" value="BrnT_toxin"/>
    <property type="match status" value="1"/>
</dbReference>
<dbReference type="InterPro" id="IPR007460">
    <property type="entry name" value="BrnT_toxin"/>
</dbReference>
<gene>
    <name evidence="1" type="ORF">GTU67_14085</name>
</gene>
<dbReference type="RefSeq" id="WP_185780675.1">
    <property type="nucleotide sequence ID" value="NZ_JACJUU010000018.1"/>
</dbReference>
<dbReference type="EMBL" id="JACJUU010000018">
    <property type="protein sequence ID" value="MBC2771036.1"/>
    <property type="molecule type" value="Genomic_DNA"/>
</dbReference>
<keyword evidence="2" id="KW-1185">Reference proteome</keyword>
<protein>
    <submittedName>
        <fullName evidence="1">BrnT family toxin</fullName>
    </submittedName>
</protein>
<proteinExistence type="predicted"/>
<evidence type="ECO:0000313" key="2">
    <source>
        <dbReference type="Proteomes" id="UP000545386"/>
    </source>
</evidence>
<comment type="caution">
    <text evidence="1">The sequence shown here is derived from an EMBL/GenBank/DDBJ whole genome shotgun (WGS) entry which is preliminary data.</text>
</comment>
<dbReference type="InterPro" id="IPR038573">
    <property type="entry name" value="BrnT_sf"/>
</dbReference>
<dbReference type="AlphaFoldDB" id="A0A842HS86"/>
<dbReference type="Gene3D" id="3.10.450.530">
    <property type="entry name" value="Ribonuclease toxin, BrnT, of type II toxin-antitoxin system"/>
    <property type="match status" value="1"/>
</dbReference>
<organism evidence="1 2">
    <name type="scientific">Pusillimonas minor</name>
    <dbReference type="NCBI Taxonomy" id="2697024"/>
    <lineage>
        <taxon>Bacteria</taxon>
        <taxon>Pseudomonadati</taxon>
        <taxon>Pseudomonadota</taxon>
        <taxon>Betaproteobacteria</taxon>
        <taxon>Burkholderiales</taxon>
        <taxon>Alcaligenaceae</taxon>
        <taxon>Pusillimonas</taxon>
    </lineage>
</organism>
<sequence length="88" mass="10247">MEITFDPTKDKANQAKHGVSLLLARELDWSDVMAKPDTRRDYGELREIGYGVIDNRLYCVVFTQRQDTMHVISLRKANSREVKNYVDN</sequence>
<dbReference type="Proteomes" id="UP000545386">
    <property type="component" value="Unassembled WGS sequence"/>
</dbReference>
<evidence type="ECO:0000313" key="1">
    <source>
        <dbReference type="EMBL" id="MBC2771036.1"/>
    </source>
</evidence>